<sequence length="3001" mass="324393">MASTIQEPDLFNDVEIMEISDFNTENDENYVSVELLSDNEEDDETDDVTLDTIPFCPPKDLLGENTESATDSDQSPSQPEQDRYEMASTPQHRFLSDHQYLVGSSMHHIVPPEACDDQIAMRVPHSSERFSVSYDMDIRTQDLFNKESQNTGESACHGHVANVEETNNNIAAEDSLIECKIEIGETEFQEDYRNLECVSHEEIMEDGTTDDSEDDVVDLVRLNTIILDCIPRVEMKENHELRSLENDHSYTSYSDHIFPRPAIRDRNADVAELVTLSHKLAKERDVTSADAKQIVVQIEQAVKSFRKRQQGLSDVLDSDSQTVPEETRSDSESLSVVLSTNCSERLENEGIISSSGGSVPDTNNENGNDDSGTDTDCTAQRTNDCSSGKEVAEPDLDQLLSLGDCFAKQCEKWLAKRSVEIDKPCAEPAKYTRLLTMFETLKSQLLSVSAPREDHLPKETTTKRVEIAVQTVGCCTPSQREQRTLNEKCKKKMLASASDSSSLSDSDDSSRTANSDSENMMGDFVRRKRLLNKRAKSRLGSDSANESAARVGGQRSKQIYTDSSSDGELDGEKRSAAKDRDERLETDDNLLEDVLPSADDIMLDVHDILPVAEDVVQDYLEKEEVRHKNQTKEGADESVAVKNLAEMTESELQEYNEAQEEKEIDRLCNINYLSVGRCANTPVVSAAGNSNAAKAKELQQKKKKAQNTMEDFLNDGNSDTTIPLVPSDHSDGSDKEAVDTEEQFLQKCNENMKYQLLNQLSSSSSSISSDEDGLKELSRGTDERENNDSNDDDSDASSDSICDSFLKRLERKAANRSKRNKEEKDLENKLQNGVAIGATAPEHHPEDGLVEPAQPDGPGDKTVADDSAAKDDAEAQKTKAAGRPEKVELADPKDRALFSRDVFKDVDVILGSLSKPVTTRPSKVKRCKRKDSPGSSDLSSDSDADGDETSSDSDVELLNESPKNRKRSRIPSLTQEPFDYNDPLLSNKTPRKDSLSSSSGTPGAGSVASGKVEQPISQSSSTKATVTATGISPAGGESSSSAAPTSKNKSAARDEQDCISLSSESDAETEMITGDLDDSSSRAPQENKRKIRAMLTNDELAEETKKAQKEEEGRVARLKKKNEMLKKMLPNFRPREGESELVLDYDSNRAEAICVHPDIVKLLKPHQIEGIKFMYDNTYGSVDALPKHPGSGCILAHCMGLGKTLQMIALLHTVMRYPQLMTRRMLVICPKSTVMNWKEEIDRWQGTIRTGHQMRVYCFADVCTQADKISVLKKWFSCAAPNCAVMLIGYEAFRALINYERRKRSVELPRSSKLERIKEYLLNPGADLVICDEGHQIKNKRSAISEAVSKIKTKRRIMLTGTPIQNNLKEYYCMVNFIKPSFLGSDKEFSNLYANPIKNGQCKDSDQRAIKIMKQRSYVLHNKLSKFVQRKEAAVLKEFLPEKYEYVLFVPLTPVQEKMYEVFLQMNEYTSTGDVGGEPARTKKFKLIADYTSLRKIWTHPKVLEKAWETANLEKNRRDAARKTATPDSYDESPDDNNDIASGQLSVTNDWWRRYLDVADLESLVPSNKLWIMFEILKHCNDRGEKCLIFSAFVAVLNVVEHFMAKIHNQGADQLQSEAFAYNNFKGPWEPRKDYYRLDGKTHKSDRHRMITSFNDPRNTRTKCFLISAKAGGQGINLTGANRVIILDTSWNPSNDQQNIFRIFRLGQKRKCYVYRLLAMGTMEEKVYSRSVTKQALSFRVVDEQQIDRHYSYGELAELYTLTKVSEMRRETPILPADDILCLLLRLFPDKIFKYHEHDSLLENKPEQDLSEEEKKEAWSAYEREIQTNENRSLISAAWGSVSQAGLFNQSVGPYGRMMDFWNSLAFPGMGGPSLGTSGGDMYRTDFSYNHSLYNAYTQQQQQQQYSMLSDPSYSSLLSKSYGGYPLPGAGGLDFAGSSMLNGQPSGSMGGLGGGTGKPYDPTAALANFFNLYPSKPSTASGSVVGMPNQSTLPPPSSSSPLGAAPPYNGVNSSAAASAHFNALKHMSDYNALSSALHNSAQQQSSGLTISSVASLAQHHKSTGSATGAGQSSNNSGGGIGSSNASMLSILSEQAQLAAAAAYGSPGVSSSPFSPRSVPLLPPTIETQMRNFMGTSSKTTQPPKTASPKTQSQATSSSGSSTATTSSSSSTARNTPGTVTTTAASISTPIISSVMSMAPHGTSINLDPPHRRPADGGVVHQTGANKNNADRGNKTHTTPASALPPSTMVSLGASVNRAATPTAVRTSNSSPTIIPSDDEDEEVVTNKKSAAAAPPHATVRNGGAGRTKDSRDTSAATRNNNIGIAYGAGSPKTTTAPKPSTGMKDLLKHAKSLTNLAQSKSPVRKASSPSVGAGTPISQTPPPIITSPNARPFQSFVRSNSTSPLTSFGTNLQSQSLGKGAPKGNRQSPLAAKLIPPASKTVQQQQQHQQQQILKPLSIPAPRGPASSITQQQQKPLSTPKGTISGTPGFTGLKSPPDRPAVSKGVAPLSKPPMPMTSVITTRQPPPTPVAGNVTKTLQKSAPDAPGPLSKASHGLSSAVGKPLPSGTNVTTSVTASGLTVTKTNVVVNSSNGARISTKPPSNESRPITLSLTPLQAGSGAAVGAAPKVNKKVVPLLPKGTAQSNSPTTVASVSQSNRSSPVGMRPIGTVQKPPVSSQTKVGTTPLAMFPGTVLSSPAGLNRMASPVGGTVSKTIVTPNLKPNPIRVPTAATASSPTVVNRLAKGGATAPKPNVASNGALATITRTTVPSASVFTGSPALSAFASRPHLTVGTTTMTTIPVQNIAPKPTPISNSVTVTNTPNSLSYSIKNVNKNGGVVITKAVASPTIRQISAPQGGPHAVVKSSTGTPQQTTTVKASTPVNVGASTVRQVVPTLGLTRTGNPATSSTTFPVGHFQPGGTNNVFIRKRKSDAPQLPSKQSSIEPTGPAKRVKVDEQQPTPSSTASQAATLAVANRLIEAGITVTPKDAGGAKDRVEIVEIE</sequence>
<evidence type="ECO:0000256" key="8">
    <source>
        <dbReference type="ARBA" id="ARBA00023242"/>
    </source>
</evidence>
<feature type="domain" description="Helicase ATP-binding" evidence="11">
    <location>
        <begin position="1184"/>
        <end position="1381"/>
    </location>
</feature>
<dbReference type="InterPro" id="IPR049730">
    <property type="entry name" value="SNF2/RAD54-like_C"/>
</dbReference>
<keyword evidence="8" id="KW-0539">Nucleus</keyword>
<feature type="region of interest" description="Disordered" evidence="10">
    <location>
        <begin position="2982"/>
        <end position="3001"/>
    </location>
</feature>
<feature type="compositionally biased region" description="Basic residues" evidence="10">
    <location>
        <begin position="526"/>
        <end position="537"/>
    </location>
</feature>
<dbReference type="SMART" id="SM00487">
    <property type="entry name" value="DEXDc"/>
    <property type="match status" value="1"/>
</dbReference>
<dbReference type="PANTHER" id="PTHR45797">
    <property type="entry name" value="RAD54-LIKE"/>
    <property type="match status" value="1"/>
</dbReference>
<evidence type="ECO:0000256" key="1">
    <source>
        <dbReference type="ARBA" id="ARBA00004123"/>
    </source>
</evidence>
<feature type="region of interest" description="Disordered" evidence="10">
    <location>
        <begin position="496"/>
        <end position="587"/>
    </location>
</feature>
<feature type="compositionally biased region" description="Polar residues" evidence="10">
    <location>
        <begin position="2396"/>
        <end position="2417"/>
    </location>
</feature>
<dbReference type="GO" id="GO:0005634">
    <property type="term" value="C:nucleus"/>
    <property type="evidence" value="ECO:0007669"/>
    <property type="project" value="UniProtKB-SubCell"/>
</dbReference>
<dbReference type="InterPro" id="IPR027417">
    <property type="entry name" value="P-loop_NTPase"/>
</dbReference>
<dbReference type="Pfam" id="PF00176">
    <property type="entry name" value="SNF2-rel_dom"/>
    <property type="match status" value="1"/>
</dbReference>
<evidence type="ECO:0000259" key="11">
    <source>
        <dbReference type="PROSITE" id="PS51192"/>
    </source>
</evidence>
<feature type="compositionally biased region" description="Polar residues" evidence="10">
    <location>
        <begin position="2467"/>
        <end position="2488"/>
    </location>
</feature>
<feature type="compositionally biased region" description="Polar residues" evidence="10">
    <location>
        <begin position="2641"/>
        <end position="2660"/>
    </location>
</feature>
<feature type="compositionally biased region" description="Polar residues" evidence="10">
    <location>
        <begin position="374"/>
        <end position="386"/>
    </location>
</feature>
<evidence type="ECO:0008006" key="15">
    <source>
        <dbReference type="Google" id="ProtNLM"/>
    </source>
</evidence>
<reference evidence="13" key="1">
    <citation type="submission" date="2024-04" db="UniProtKB">
        <authorList>
            <consortium name="EnsemblMetazoa"/>
        </authorList>
    </citation>
    <scope>IDENTIFICATION</scope>
    <source>
        <strain evidence="13">EBRO</strain>
    </source>
</reference>
<feature type="compositionally biased region" description="Basic and acidic residues" evidence="10">
    <location>
        <begin position="772"/>
        <end position="787"/>
    </location>
</feature>
<feature type="region of interest" description="Disordered" evidence="10">
    <location>
        <begin position="762"/>
        <end position="895"/>
    </location>
</feature>
<feature type="compositionally biased region" description="Polar residues" evidence="10">
    <location>
        <begin position="2259"/>
        <end position="2273"/>
    </location>
</feature>
<comment type="subcellular location">
    <subcellularLocation>
        <location evidence="1">Nucleus</location>
    </subcellularLocation>
</comment>
<evidence type="ECO:0000256" key="9">
    <source>
        <dbReference type="SAM" id="Coils"/>
    </source>
</evidence>
<dbReference type="PROSITE" id="PS51194">
    <property type="entry name" value="HELICASE_CTER"/>
    <property type="match status" value="1"/>
</dbReference>
<dbReference type="InterPro" id="IPR000330">
    <property type="entry name" value="SNF2_N"/>
</dbReference>
<evidence type="ECO:0000256" key="6">
    <source>
        <dbReference type="ARBA" id="ARBA00022840"/>
    </source>
</evidence>
<feature type="compositionally biased region" description="Polar residues" evidence="10">
    <location>
        <begin position="555"/>
        <end position="566"/>
    </location>
</feature>
<evidence type="ECO:0000256" key="10">
    <source>
        <dbReference type="SAM" id="MobiDB-lite"/>
    </source>
</evidence>
<feature type="domain" description="Helicase C-terminal" evidence="12">
    <location>
        <begin position="1572"/>
        <end position="1755"/>
    </location>
</feature>
<feature type="region of interest" description="Disordered" evidence="10">
    <location>
        <begin position="2059"/>
        <end position="2080"/>
    </location>
</feature>
<feature type="region of interest" description="Disordered" evidence="10">
    <location>
        <begin position="2639"/>
        <end position="2681"/>
    </location>
</feature>
<dbReference type="InterPro" id="IPR014001">
    <property type="entry name" value="Helicase_ATP-bd"/>
</dbReference>
<feature type="compositionally biased region" description="Polar residues" evidence="10">
    <location>
        <begin position="2897"/>
        <end position="2910"/>
    </location>
</feature>
<feature type="compositionally biased region" description="Polar residues" evidence="10">
    <location>
        <begin position="65"/>
        <end position="79"/>
    </location>
</feature>
<feature type="compositionally biased region" description="Low complexity" evidence="10">
    <location>
        <begin position="1032"/>
        <end position="1049"/>
    </location>
</feature>
<feature type="coiled-coil region" evidence="9">
    <location>
        <begin position="1101"/>
        <end position="1128"/>
    </location>
</feature>
<feature type="region of interest" description="Disordered" evidence="10">
    <location>
        <begin position="2538"/>
        <end position="2564"/>
    </location>
</feature>
<feature type="region of interest" description="Disordered" evidence="10">
    <location>
        <begin position="53"/>
        <end position="89"/>
    </location>
</feature>
<feature type="compositionally biased region" description="Low complexity" evidence="10">
    <location>
        <begin position="2150"/>
        <end position="2184"/>
    </location>
</feature>
<proteinExistence type="inferred from homology"/>
<comment type="similarity">
    <text evidence="2">Belongs to the SNF2/RAD54 helicase family.</text>
</comment>
<protein>
    <recommendedName>
        <fullName evidence="15">Transcriptional regulator ATRX</fullName>
    </recommendedName>
</protein>
<dbReference type="PANTHER" id="PTHR45797:SF3">
    <property type="entry name" value="TRANSCRIPTIONAL REGULATOR ATRX HOMOLOG"/>
    <property type="match status" value="1"/>
</dbReference>
<feature type="compositionally biased region" description="Basic and acidic residues" evidence="10">
    <location>
        <begin position="570"/>
        <end position="583"/>
    </location>
</feature>
<evidence type="ECO:0000256" key="7">
    <source>
        <dbReference type="ARBA" id="ARBA00023125"/>
    </source>
</evidence>
<feature type="compositionally biased region" description="Acidic residues" evidence="10">
    <location>
        <begin position="1529"/>
        <end position="1538"/>
    </location>
</feature>
<dbReference type="InterPro" id="IPR038718">
    <property type="entry name" value="SNF2-like_sf"/>
</dbReference>
<feature type="compositionally biased region" description="Basic and acidic residues" evidence="10">
    <location>
        <begin position="858"/>
        <end position="895"/>
    </location>
</feature>
<keyword evidence="3" id="KW-0547">Nucleotide-binding</keyword>
<organism evidence="13 14">
    <name type="scientific">Anopheles atroparvus</name>
    <name type="common">European mosquito</name>
    <dbReference type="NCBI Taxonomy" id="41427"/>
    <lineage>
        <taxon>Eukaryota</taxon>
        <taxon>Metazoa</taxon>
        <taxon>Ecdysozoa</taxon>
        <taxon>Arthropoda</taxon>
        <taxon>Hexapoda</taxon>
        <taxon>Insecta</taxon>
        <taxon>Pterygota</taxon>
        <taxon>Neoptera</taxon>
        <taxon>Endopterygota</taxon>
        <taxon>Diptera</taxon>
        <taxon>Nematocera</taxon>
        <taxon>Culicoidea</taxon>
        <taxon>Culicidae</taxon>
        <taxon>Anophelinae</taxon>
        <taxon>Anopheles</taxon>
    </lineage>
</organism>
<feature type="region of interest" description="Disordered" evidence="10">
    <location>
        <begin position="711"/>
        <end position="740"/>
    </location>
</feature>
<dbReference type="SMART" id="SM00490">
    <property type="entry name" value="HELICc"/>
    <property type="match status" value="1"/>
</dbReference>
<dbReference type="InterPro" id="IPR001650">
    <property type="entry name" value="Helicase_C-like"/>
</dbReference>
<feature type="compositionally biased region" description="Basic and acidic residues" evidence="10">
    <location>
        <begin position="2989"/>
        <end position="3001"/>
    </location>
</feature>
<dbReference type="EnsemblMetazoa" id="ENSAATROPT003008">
    <property type="protein sequence ID" value="ENSAATROPP002885"/>
    <property type="gene ID" value="ENSAATROPG002382"/>
</dbReference>
<feature type="compositionally biased region" description="Basic and acidic residues" evidence="10">
    <location>
        <begin position="728"/>
        <end position="738"/>
    </location>
</feature>
<evidence type="ECO:0000256" key="4">
    <source>
        <dbReference type="ARBA" id="ARBA00022801"/>
    </source>
</evidence>
<feature type="region of interest" description="Disordered" evidence="10">
    <location>
        <begin position="2134"/>
        <end position="2184"/>
    </location>
</feature>
<evidence type="ECO:0000256" key="5">
    <source>
        <dbReference type="ARBA" id="ARBA00022806"/>
    </source>
</evidence>
<feature type="region of interest" description="Disordered" evidence="10">
    <location>
        <begin position="1980"/>
        <end position="2006"/>
    </location>
</feature>
<evidence type="ECO:0000259" key="12">
    <source>
        <dbReference type="PROSITE" id="PS51194"/>
    </source>
</evidence>
<keyword evidence="4" id="KW-0378">Hydrolase</keyword>
<dbReference type="PROSITE" id="PS51192">
    <property type="entry name" value="HELICASE_ATP_BIND_1"/>
    <property type="match status" value="1"/>
</dbReference>
<evidence type="ECO:0000256" key="2">
    <source>
        <dbReference type="ARBA" id="ARBA00007025"/>
    </source>
</evidence>
<feature type="compositionally biased region" description="Polar residues" evidence="10">
    <location>
        <begin position="2313"/>
        <end position="2322"/>
    </location>
</feature>
<feature type="compositionally biased region" description="Polar residues" evidence="10">
    <location>
        <begin position="1015"/>
        <end position="1030"/>
    </location>
</feature>
<feature type="region of interest" description="Disordered" evidence="10">
    <location>
        <begin position="2355"/>
        <end position="2429"/>
    </location>
</feature>
<feature type="region of interest" description="Disordered" evidence="10">
    <location>
        <begin position="1516"/>
        <end position="1542"/>
    </location>
</feature>
<keyword evidence="6" id="KW-0067">ATP-binding</keyword>
<feature type="compositionally biased region" description="Polar residues" evidence="10">
    <location>
        <begin position="2863"/>
        <end position="2877"/>
    </location>
</feature>
<feature type="region of interest" description="Disordered" evidence="10">
    <location>
        <begin position="2259"/>
        <end position="2342"/>
    </location>
</feature>
<dbReference type="GO" id="GO:0005524">
    <property type="term" value="F:ATP binding"/>
    <property type="evidence" value="ECO:0007669"/>
    <property type="project" value="UniProtKB-KW"/>
</dbReference>
<dbReference type="InterPro" id="IPR044574">
    <property type="entry name" value="ARIP4-like"/>
</dbReference>
<evidence type="ECO:0000313" key="14">
    <source>
        <dbReference type="Proteomes" id="UP000075880"/>
    </source>
</evidence>
<keyword evidence="9" id="KW-0175">Coiled coil</keyword>
<feature type="region of interest" description="Disordered" evidence="10">
    <location>
        <begin position="2852"/>
        <end position="2877"/>
    </location>
</feature>
<feature type="compositionally biased region" description="Acidic residues" evidence="10">
    <location>
        <begin position="940"/>
        <end position="957"/>
    </location>
</feature>
<feature type="region of interest" description="Disordered" evidence="10">
    <location>
        <begin position="2897"/>
        <end position="2966"/>
    </location>
</feature>
<feature type="compositionally biased region" description="Polar residues" evidence="10">
    <location>
        <begin position="2956"/>
        <end position="2966"/>
    </location>
</feature>
<feature type="region of interest" description="Disordered" evidence="10">
    <location>
        <begin position="910"/>
        <end position="1088"/>
    </location>
</feature>
<feature type="region of interest" description="Disordered" evidence="10">
    <location>
        <begin position="350"/>
        <end position="389"/>
    </location>
</feature>
<feature type="region of interest" description="Disordered" evidence="10">
    <location>
        <begin position="2199"/>
        <end position="2247"/>
    </location>
</feature>
<keyword evidence="7" id="KW-0238">DNA-binding</keyword>
<keyword evidence="5" id="KW-0347">Helicase</keyword>
<dbReference type="Gene3D" id="3.40.50.300">
    <property type="entry name" value="P-loop containing nucleotide triphosphate hydrolases"/>
    <property type="match status" value="1"/>
</dbReference>
<feature type="compositionally biased region" description="Low complexity" evidence="10">
    <location>
        <begin position="2063"/>
        <end position="2075"/>
    </location>
</feature>
<dbReference type="GO" id="GO:0016887">
    <property type="term" value="F:ATP hydrolysis activity"/>
    <property type="evidence" value="ECO:0007669"/>
    <property type="project" value="InterPro"/>
</dbReference>
<evidence type="ECO:0000313" key="13">
    <source>
        <dbReference type="EnsemblMetazoa" id="ENSAATROPP002885"/>
    </source>
</evidence>
<feature type="compositionally biased region" description="Polar residues" evidence="10">
    <location>
        <begin position="1980"/>
        <end position="1992"/>
    </location>
</feature>
<keyword evidence="14" id="KW-1185">Reference proteome</keyword>
<feature type="region of interest" description="Disordered" evidence="10">
    <location>
        <begin position="2458"/>
        <end position="2513"/>
    </location>
</feature>
<dbReference type="Pfam" id="PF00271">
    <property type="entry name" value="Helicase_C"/>
    <property type="match status" value="1"/>
</dbReference>
<accession>A0AAG5CVR1</accession>
<name>A0AAG5CVR1_ANOAO</name>
<feature type="compositionally biased region" description="Polar residues" evidence="10">
    <location>
        <begin position="2134"/>
        <end position="2149"/>
    </location>
</feature>
<dbReference type="GO" id="GO:0003677">
    <property type="term" value="F:DNA binding"/>
    <property type="evidence" value="ECO:0007669"/>
    <property type="project" value="UniProtKB-KW"/>
</dbReference>
<dbReference type="GO" id="GO:0004386">
    <property type="term" value="F:helicase activity"/>
    <property type="evidence" value="ECO:0007669"/>
    <property type="project" value="UniProtKB-KW"/>
</dbReference>
<feature type="region of interest" description="Disordered" evidence="10">
    <location>
        <begin position="309"/>
        <end position="336"/>
    </location>
</feature>
<dbReference type="Proteomes" id="UP000075880">
    <property type="component" value="Unassembled WGS sequence"/>
</dbReference>
<dbReference type="SUPFAM" id="SSF52540">
    <property type="entry name" value="P-loop containing nucleoside triphosphate hydrolases"/>
    <property type="match status" value="2"/>
</dbReference>
<dbReference type="Gene3D" id="3.40.50.10810">
    <property type="entry name" value="Tandem AAA-ATPase domain"/>
    <property type="match status" value="1"/>
</dbReference>
<evidence type="ECO:0000256" key="3">
    <source>
        <dbReference type="ARBA" id="ARBA00022741"/>
    </source>
</evidence>
<feature type="compositionally biased region" description="Low complexity" evidence="10">
    <location>
        <begin position="2328"/>
        <end position="2342"/>
    </location>
</feature>
<dbReference type="CDD" id="cd18793">
    <property type="entry name" value="SF2_C_SNF"/>
    <property type="match status" value="1"/>
</dbReference>